<reference evidence="1 2" key="1">
    <citation type="submission" date="2019-05" db="EMBL/GenBank/DDBJ databases">
        <title>Another draft genome of Portunus trituberculatus and its Hox gene families provides insights of decapod evolution.</title>
        <authorList>
            <person name="Jeong J.-H."/>
            <person name="Song I."/>
            <person name="Kim S."/>
            <person name="Choi T."/>
            <person name="Kim D."/>
            <person name="Ryu S."/>
            <person name="Kim W."/>
        </authorList>
    </citation>
    <scope>NUCLEOTIDE SEQUENCE [LARGE SCALE GENOMIC DNA]</scope>
    <source>
        <tissue evidence="1">Muscle</tissue>
    </source>
</reference>
<gene>
    <name evidence="1" type="ORF">E2C01_086758</name>
</gene>
<proteinExistence type="predicted"/>
<sequence length="94" mass="10941">MIFSSFSHQSLTLNLYHQSIHSFILQNTSPTTTRNSIVLSEYEQMVQRNIAERQRMLESLGILKAKEELFSSVQESKKKPVYRGIIREKKSPEP</sequence>
<dbReference type="AlphaFoldDB" id="A0A5B7J687"/>
<name>A0A5B7J687_PORTR</name>
<keyword evidence="2" id="KW-1185">Reference proteome</keyword>
<comment type="caution">
    <text evidence="1">The sequence shown here is derived from an EMBL/GenBank/DDBJ whole genome shotgun (WGS) entry which is preliminary data.</text>
</comment>
<accession>A0A5B7J687</accession>
<protein>
    <submittedName>
        <fullName evidence="1">Uncharacterized protein</fullName>
    </submittedName>
</protein>
<organism evidence="1 2">
    <name type="scientific">Portunus trituberculatus</name>
    <name type="common">Swimming crab</name>
    <name type="synonym">Neptunus trituberculatus</name>
    <dbReference type="NCBI Taxonomy" id="210409"/>
    <lineage>
        <taxon>Eukaryota</taxon>
        <taxon>Metazoa</taxon>
        <taxon>Ecdysozoa</taxon>
        <taxon>Arthropoda</taxon>
        <taxon>Crustacea</taxon>
        <taxon>Multicrustacea</taxon>
        <taxon>Malacostraca</taxon>
        <taxon>Eumalacostraca</taxon>
        <taxon>Eucarida</taxon>
        <taxon>Decapoda</taxon>
        <taxon>Pleocyemata</taxon>
        <taxon>Brachyura</taxon>
        <taxon>Eubrachyura</taxon>
        <taxon>Portunoidea</taxon>
        <taxon>Portunidae</taxon>
        <taxon>Portuninae</taxon>
        <taxon>Portunus</taxon>
    </lineage>
</organism>
<evidence type="ECO:0000313" key="1">
    <source>
        <dbReference type="EMBL" id="MPC91702.1"/>
    </source>
</evidence>
<dbReference type="OrthoDB" id="9890280at2759"/>
<dbReference type="EMBL" id="VSRR010088695">
    <property type="protein sequence ID" value="MPC91702.1"/>
    <property type="molecule type" value="Genomic_DNA"/>
</dbReference>
<evidence type="ECO:0000313" key="2">
    <source>
        <dbReference type="Proteomes" id="UP000324222"/>
    </source>
</evidence>
<dbReference type="Proteomes" id="UP000324222">
    <property type="component" value="Unassembled WGS sequence"/>
</dbReference>